<dbReference type="PANTHER" id="PTHR37822:SF2">
    <property type="entry name" value="SPORE PHOTOPRODUCT LYASE"/>
    <property type="match status" value="1"/>
</dbReference>
<proteinExistence type="predicted"/>
<evidence type="ECO:0000313" key="2">
    <source>
        <dbReference type="Proteomes" id="UP000754750"/>
    </source>
</evidence>
<dbReference type="PANTHER" id="PTHR37822">
    <property type="entry name" value="SPORE PHOTOPRODUCT LYASE-RELATED"/>
    <property type="match status" value="1"/>
</dbReference>
<dbReference type="EMBL" id="SVNY01000002">
    <property type="protein sequence ID" value="MBE6832926.1"/>
    <property type="molecule type" value="Genomic_DNA"/>
</dbReference>
<dbReference type="InterPro" id="IPR049539">
    <property type="entry name" value="SPL"/>
</dbReference>
<reference evidence="1" key="1">
    <citation type="submission" date="2019-04" db="EMBL/GenBank/DDBJ databases">
        <title>Evolution of Biomass-Degrading Anaerobic Consortia Revealed by Metagenomics.</title>
        <authorList>
            <person name="Peng X."/>
        </authorList>
    </citation>
    <scope>NUCLEOTIDE SEQUENCE</scope>
    <source>
        <strain evidence="1">SIG551</strain>
    </source>
</reference>
<name>A0A928KVG0_9FIRM</name>
<keyword evidence="1" id="KW-0456">Lyase</keyword>
<dbReference type="Gene3D" id="3.40.50.12110">
    <property type="match status" value="1"/>
</dbReference>
<gene>
    <name evidence="1" type="ORF">E7512_04995</name>
</gene>
<dbReference type="Proteomes" id="UP000754750">
    <property type="component" value="Unassembled WGS sequence"/>
</dbReference>
<dbReference type="Pfam" id="PF20903">
    <property type="entry name" value="SPL"/>
    <property type="match status" value="1"/>
</dbReference>
<sequence>MTVLIENDMQHRILIAIVSAVLGKLNAEEAFIVNMGFDAVYYEPAALDYELGKMLRAKYSGLPWNEIESHNRIPELTASENREFPKLKQHLIIGVRKTHKYVPNYKVSDWLVPYTSSGCRAMCLYCYLVCNYNKCAYLRLFVNREQMLDKILKKGAESPAPQTFEIGSNSDLVLENTITENLIYTIERFAREGRGHLTFPTKFDMVKPLLSLDHRGKTIFRMSVNPEEIIRRIELGTSPLRARIRALNDMAEAGYPVGMLIAPIILVPDWKRLYEELIGQLAEELSPKVKQNGFIEIILMTYSFVQNAINTDAFPNGVKLFDREMMTGRGRGKYSYRNEIRAETESFLREKLFKELPDMPILYIS</sequence>
<protein>
    <submittedName>
        <fullName evidence="1">Spore photoproduct lyase</fullName>
    </submittedName>
</protein>
<dbReference type="AlphaFoldDB" id="A0A928KVG0"/>
<comment type="caution">
    <text evidence="1">The sequence shown here is derived from an EMBL/GenBank/DDBJ whole genome shotgun (WGS) entry which is preliminary data.</text>
</comment>
<dbReference type="Gene3D" id="3.80.30.30">
    <property type="match status" value="1"/>
</dbReference>
<organism evidence="1 2">
    <name type="scientific">Faecalispora sporosphaeroides</name>
    <dbReference type="NCBI Taxonomy" id="1549"/>
    <lineage>
        <taxon>Bacteria</taxon>
        <taxon>Bacillati</taxon>
        <taxon>Bacillota</taxon>
        <taxon>Clostridia</taxon>
        <taxon>Eubacteriales</taxon>
        <taxon>Oscillospiraceae</taxon>
        <taxon>Faecalispora</taxon>
    </lineage>
</organism>
<dbReference type="GO" id="GO:1904047">
    <property type="term" value="F:S-adenosyl-L-methionine binding"/>
    <property type="evidence" value="ECO:0007669"/>
    <property type="project" value="TreeGrafter"/>
</dbReference>
<dbReference type="GO" id="GO:0051539">
    <property type="term" value="F:4 iron, 4 sulfur cluster binding"/>
    <property type="evidence" value="ECO:0007669"/>
    <property type="project" value="TreeGrafter"/>
</dbReference>
<evidence type="ECO:0000313" key="1">
    <source>
        <dbReference type="EMBL" id="MBE6832926.1"/>
    </source>
</evidence>
<dbReference type="GO" id="GO:0042601">
    <property type="term" value="C:endospore-forming forespore"/>
    <property type="evidence" value="ECO:0007669"/>
    <property type="project" value="TreeGrafter"/>
</dbReference>
<accession>A0A928KVG0</accession>
<dbReference type="GO" id="GO:0003913">
    <property type="term" value="F:DNA photolyase activity"/>
    <property type="evidence" value="ECO:0007669"/>
    <property type="project" value="TreeGrafter"/>
</dbReference>